<evidence type="ECO:0000313" key="1">
    <source>
        <dbReference type="EMBL" id="QBK93573.1"/>
    </source>
</evidence>
<organism evidence="1">
    <name type="scientific">Pithovirus LCPAC404</name>
    <dbReference type="NCBI Taxonomy" id="2506597"/>
    <lineage>
        <taxon>Viruses</taxon>
        <taxon>Pithoviruses</taxon>
    </lineage>
</organism>
<dbReference type="InterPro" id="IPR043920">
    <property type="entry name" value="DUF5757"/>
</dbReference>
<gene>
    <name evidence="1" type="ORF">LCPAC404_02770</name>
</gene>
<proteinExistence type="predicted"/>
<protein>
    <recommendedName>
        <fullName evidence="2">Early transcription factor large subunit-like protein</fullName>
    </recommendedName>
</protein>
<reference evidence="1" key="1">
    <citation type="journal article" date="2019" name="MBio">
        <title>Virus Genomes from Deep Sea Sediments Expand the Ocean Megavirome and Support Independent Origins of Viral Gigantism.</title>
        <authorList>
            <person name="Backstrom D."/>
            <person name="Yutin N."/>
            <person name="Jorgensen S.L."/>
            <person name="Dharamshi J."/>
            <person name="Homa F."/>
            <person name="Zaremba-Niedwiedzka K."/>
            <person name="Spang A."/>
            <person name="Wolf Y.I."/>
            <person name="Koonin E.V."/>
            <person name="Ettema T.J."/>
        </authorList>
    </citation>
    <scope>NUCLEOTIDE SEQUENCE</scope>
</reference>
<dbReference type="Pfam" id="PF19061">
    <property type="entry name" value="DUF5757"/>
    <property type="match status" value="1"/>
</dbReference>
<dbReference type="EMBL" id="MK500598">
    <property type="protein sequence ID" value="QBK93573.1"/>
    <property type="molecule type" value="Genomic_DNA"/>
</dbReference>
<name>A0A481ZCA8_9VIRU</name>
<accession>A0A481ZCA8</accession>
<sequence>MLRSLDDNDLSTLKEIGLNRGNTNRPSFDDDRIISGYFNRDLKLDKDTDIWQLYLSIKVLSPQELIIGYYASLPSAGERKIDDSNVDDFYNDIERDICRSPMDDDTSLKYKLIITKNALNLSFLVEWNEPYDRLKDLLYELIIVQELSLENVASEIDDPNITLLFARTLKDAGWNVETRRDEINHYRRNHGLLEVGCVSSLYTKWYNIEDVIKDLVINEDKSLLEIYGTFLRSNEVKWSDKNNIAMVYYRVMYNKHRTSIIDEIDNFLGGSTRTISTQYQSWLKQEYGVREKNMELLSELLNLQDQLTSDDIDNLPKSTVFIISSSKIIYSIAIDDNDDGIKLFDRMKLSIGIPYIYYRESETNVYSKIFRPRSSSVEIQHHHKLNMIVLDEIKTASPGKIYMTIWTEKGSRASYTNAVYTVKTHTLEIAVQEVWKEKIEQLLRTTFNTDVIMIDQYKIEGTFSLRQADLSNASFLDVMLNNQIVNKYLYVGELDTPQSLKNNFKIRFTSPMGKANGYVDASGKLIEKRKMVLDTNIKSTFAKAKSKIKIPIVTIDERSGKTTYETEEYAIPESMNLISFRITDSDSIDVIEAFIETSKRIIALYDYQQLDLYAQYKFLVNEKTPEEVEFIQETRFGKKEKRVGGKKLRTLRAFDEVLFSTGYAKVCSPNRQPILLQTEEEAKEKESQGFYVLRFPNYNNTETFFFQGDKDAGYPYVGVIKNPSVEIEESITKYPYVPCSFTTPQDKSKDMRDWKSGEISAISARPRPKDIITHKILPPGRYGALPPIIEKLARIGDESLDDKDIIYGRIGVTKSASSFLQCLLVALDIFTSGETEYGRLDIDKEIRFQYVESLRKAVAQQVHPGLLKQELYDYDEKEISNQLGDINVFLDPAIHYRAFEELFDITIFVFTRKEKKHYLEIPRYELFHVRPFENRQVIFIYKHMGGQSEKLTMPQCELIYYERIEKPKKEISRAESRRRRVQKTQKIHEIRVSSKKLRRITVFDDTHKIRELYKKIIALHTTYTWSLDKQDFILRQNLFSKINFFKDTLLSQATGQYIDRYGKARGFLTTVNSIDIFIAVPPTQPENISMIDILEFNLPRPNVRSVMEIFDFTSPSGFTYSIDNDRNTTGVWFPLSGIEFGIYVYTSGMYVPIDVFTDVPADPLGLSVNDQSKDVEDKINIQRLMIKTLDILLQFINWIYTIHLIQHPEENLDDFVAQWIQHGNENEGEYDISGVDKYSILPSNFSVLEAIRYTSNAVNGLVKNGKLYMYNETFGNRIKYQLKERFSMITPTEPPDRLVGLWDSSDMFAQQRDVVVIIGDKNLRSWVTDENRKTRLKIMITDTITIKDYRDRKEPYLYKDTTDNIYLVQNVNNLNSARDRMKHALHIAYEWYVKTVNIRNSSQYSITDQQLSSIDRVIYTLSTSRKIQAIETRISAESKGFLQILQYPDSVGTYAALLPIR</sequence>
<evidence type="ECO:0008006" key="2">
    <source>
        <dbReference type="Google" id="ProtNLM"/>
    </source>
</evidence>